<dbReference type="Gramene" id="OIT31920">
    <property type="protein sequence ID" value="OIT31920"/>
    <property type="gene ID" value="A4A49_18831"/>
</dbReference>
<sequence length="83" mass="9691">MAEAKERNLTPAIPSDMQSLLKRCENLEKEVRSLKLNLAFMNRKDSEQTTQIEELQKQNEDLVKEKERLLGEIERIISESGKF</sequence>
<protein>
    <submittedName>
        <fullName evidence="2">Uncharacterized protein</fullName>
    </submittedName>
</protein>
<evidence type="ECO:0000313" key="2">
    <source>
        <dbReference type="EMBL" id="OIT31920.1"/>
    </source>
</evidence>
<dbReference type="GO" id="GO:0043565">
    <property type="term" value="F:sequence-specific DNA binding"/>
    <property type="evidence" value="ECO:0007669"/>
    <property type="project" value="InterPro"/>
</dbReference>
<dbReference type="GO" id="GO:0036377">
    <property type="term" value="P:arbuscular mycorrhizal association"/>
    <property type="evidence" value="ECO:0007669"/>
    <property type="project" value="InterPro"/>
</dbReference>
<dbReference type="SMR" id="A0A314KRD6"/>
<keyword evidence="1" id="KW-0175">Coiled coil</keyword>
<comment type="caution">
    <text evidence="2">The sequence shown here is derived from an EMBL/GenBank/DDBJ whole genome shotgun (WGS) entry which is preliminary data.</text>
</comment>
<dbReference type="EMBL" id="MJEQ01001169">
    <property type="protein sequence ID" value="OIT31920.1"/>
    <property type="molecule type" value="Genomic_DNA"/>
</dbReference>
<dbReference type="AlphaFoldDB" id="A0A314KRD6"/>
<dbReference type="STRING" id="49451.A0A314KRD6"/>
<proteinExistence type="predicted"/>
<dbReference type="PANTHER" id="PTHR36890:SF1">
    <property type="entry name" value="PROTEIN CYCLOPS"/>
    <property type="match status" value="1"/>
</dbReference>
<dbReference type="InterPro" id="IPR040036">
    <property type="entry name" value="CYCLOPS"/>
</dbReference>
<organism evidence="2 3">
    <name type="scientific">Nicotiana attenuata</name>
    <name type="common">Coyote tobacco</name>
    <dbReference type="NCBI Taxonomy" id="49451"/>
    <lineage>
        <taxon>Eukaryota</taxon>
        <taxon>Viridiplantae</taxon>
        <taxon>Streptophyta</taxon>
        <taxon>Embryophyta</taxon>
        <taxon>Tracheophyta</taxon>
        <taxon>Spermatophyta</taxon>
        <taxon>Magnoliopsida</taxon>
        <taxon>eudicotyledons</taxon>
        <taxon>Gunneridae</taxon>
        <taxon>Pentapetalae</taxon>
        <taxon>asterids</taxon>
        <taxon>lamiids</taxon>
        <taxon>Solanales</taxon>
        <taxon>Solanaceae</taxon>
        <taxon>Nicotianoideae</taxon>
        <taxon>Nicotianeae</taxon>
        <taxon>Nicotiana</taxon>
    </lineage>
</organism>
<evidence type="ECO:0000313" key="3">
    <source>
        <dbReference type="Proteomes" id="UP000187609"/>
    </source>
</evidence>
<feature type="coiled-coil region" evidence="1">
    <location>
        <begin position="17"/>
        <end position="79"/>
    </location>
</feature>
<dbReference type="GO" id="GO:0005634">
    <property type="term" value="C:nucleus"/>
    <property type="evidence" value="ECO:0007669"/>
    <property type="project" value="InterPro"/>
</dbReference>
<evidence type="ECO:0000256" key="1">
    <source>
        <dbReference type="SAM" id="Coils"/>
    </source>
</evidence>
<dbReference type="PANTHER" id="PTHR36890">
    <property type="entry name" value="PROTEIN CYCLOPS"/>
    <property type="match status" value="1"/>
</dbReference>
<reference evidence="2" key="1">
    <citation type="submission" date="2016-11" db="EMBL/GenBank/DDBJ databases">
        <title>The genome of Nicotiana attenuata.</title>
        <authorList>
            <person name="Xu S."/>
            <person name="Brockmoeller T."/>
            <person name="Gaquerel E."/>
            <person name="Navarro A."/>
            <person name="Kuhl H."/>
            <person name="Gase K."/>
            <person name="Ling Z."/>
            <person name="Zhou W."/>
            <person name="Kreitzer C."/>
            <person name="Stanke M."/>
            <person name="Tang H."/>
            <person name="Lyons E."/>
            <person name="Pandey P."/>
            <person name="Pandey S.P."/>
            <person name="Timmermann B."/>
            <person name="Baldwin I.T."/>
        </authorList>
    </citation>
    <scope>NUCLEOTIDE SEQUENCE [LARGE SCALE GENOMIC DNA]</scope>
    <source>
        <strain evidence="2">UT</strain>
    </source>
</reference>
<gene>
    <name evidence="2" type="ORF">A4A49_18831</name>
</gene>
<dbReference type="Proteomes" id="UP000187609">
    <property type="component" value="Unassembled WGS sequence"/>
</dbReference>
<accession>A0A314KRD6</accession>
<name>A0A314KRD6_NICAT</name>
<keyword evidence="3" id="KW-1185">Reference proteome</keyword>